<dbReference type="InterPro" id="IPR058548">
    <property type="entry name" value="MlaB-like_STAS"/>
</dbReference>
<evidence type="ECO:0000259" key="1">
    <source>
        <dbReference type="Pfam" id="PF13466"/>
    </source>
</evidence>
<dbReference type="Pfam" id="PF13466">
    <property type="entry name" value="STAS_2"/>
    <property type="match status" value="1"/>
</dbReference>
<name>A0A8H9LYP0_9GAMM</name>
<dbReference type="RefSeq" id="WP_039177443.1">
    <property type="nucleotide sequence ID" value="NZ_BMXN01000003.1"/>
</dbReference>
<organism evidence="2 3">
    <name type="scientific">Vreelandella hamiltonii</name>
    <dbReference type="NCBI Taxonomy" id="502829"/>
    <lineage>
        <taxon>Bacteria</taxon>
        <taxon>Pseudomonadati</taxon>
        <taxon>Pseudomonadota</taxon>
        <taxon>Gammaproteobacteria</taxon>
        <taxon>Oceanospirillales</taxon>
        <taxon>Halomonadaceae</taxon>
        <taxon>Vreelandella</taxon>
    </lineage>
</organism>
<dbReference type="EMBL" id="BMXN01000003">
    <property type="protein sequence ID" value="GGW21302.1"/>
    <property type="molecule type" value="Genomic_DNA"/>
</dbReference>
<dbReference type="Gene3D" id="3.30.750.24">
    <property type="entry name" value="STAS domain"/>
    <property type="match status" value="1"/>
</dbReference>
<dbReference type="Proteomes" id="UP000623776">
    <property type="component" value="Unassembled WGS sequence"/>
</dbReference>
<evidence type="ECO:0000313" key="3">
    <source>
        <dbReference type="Proteomes" id="UP000623776"/>
    </source>
</evidence>
<feature type="domain" description="MlaB-like STAS" evidence="1">
    <location>
        <begin position="19"/>
        <end position="99"/>
    </location>
</feature>
<protein>
    <recommendedName>
        <fullName evidence="1">MlaB-like STAS domain-containing protein</fullName>
    </recommendedName>
</protein>
<dbReference type="AlphaFoldDB" id="A0A8H9LYP0"/>
<gene>
    <name evidence="2" type="ORF">GCM10007157_07780</name>
</gene>
<dbReference type="InterPro" id="IPR036513">
    <property type="entry name" value="STAS_dom_sf"/>
</dbReference>
<evidence type="ECO:0000313" key="2">
    <source>
        <dbReference type="EMBL" id="GGW21302.1"/>
    </source>
</evidence>
<comment type="caution">
    <text evidence="2">The sequence shown here is derived from an EMBL/GenBank/DDBJ whole genome shotgun (WGS) entry which is preliminary data.</text>
</comment>
<accession>A0A8H9LYP0</accession>
<sequence length="110" mass="11572">MSTLLDRPNVSLAEQPDGLVVSGDLSMNAAADVAAAGVSWLRTTRATSVQFDFSGVDGASSAALSVMFEWLRASQVRQLPVSAIVLSPPLQRLATLAELEPLIAQHSPVQ</sequence>
<reference evidence="3" key="1">
    <citation type="journal article" date="2019" name="Int. J. Syst. Evol. Microbiol.">
        <title>The Global Catalogue of Microorganisms (GCM) 10K type strain sequencing project: providing services to taxonomists for standard genome sequencing and annotation.</title>
        <authorList>
            <consortium name="The Broad Institute Genomics Platform"/>
            <consortium name="The Broad Institute Genome Sequencing Center for Infectious Disease"/>
            <person name="Wu L."/>
            <person name="Ma J."/>
        </authorList>
    </citation>
    <scope>NUCLEOTIDE SEQUENCE [LARGE SCALE GENOMIC DNA]</scope>
    <source>
        <strain evidence="3">KCTC 22154</strain>
    </source>
</reference>
<proteinExistence type="predicted"/>
<keyword evidence="3" id="KW-1185">Reference proteome</keyword>
<dbReference type="SUPFAM" id="SSF52091">
    <property type="entry name" value="SpoIIaa-like"/>
    <property type="match status" value="1"/>
</dbReference>